<feature type="chain" id="PRO_5035909805" evidence="1">
    <location>
        <begin position="24"/>
        <end position="76"/>
    </location>
</feature>
<proteinExistence type="predicted"/>
<evidence type="ECO:0000313" key="3">
    <source>
        <dbReference type="Proteomes" id="UP000822688"/>
    </source>
</evidence>
<dbReference type="EMBL" id="CM026430">
    <property type="protein sequence ID" value="KAG0560745.1"/>
    <property type="molecule type" value="Genomic_DNA"/>
</dbReference>
<comment type="caution">
    <text evidence="2">The sequence shown here is derived from an EMBL/GenBank/DDBJ whole genome shotgun (WGS) entry which is preliminary data.</text>
</comment>
<evidence type="ECO:0000256" key="1">
    <source>
        <dbReference type="SAM" id="SignalP"/>
    </source>
</evidence>
<keyword evidence="3" id="KW-1185">Reference proteome</keyword>
<feature type="non-terminal residue" evidence="2">
    <location>
        <position position="1"/>
    </location>
</feature>
<feature type="signal peptide" evidence="1">
    <location>
        <begin position="1"/>
        <end position="23"/>
    </location>
</feature>
<organism evidence="2 3">
    <name type="scientific">Ceratodon purpureus</name>
    <name type="common">Fire moss</name>
    <name type="synonym">Dicranum purpureum</name>
    <dbReference type="NCBI Taxonomy" id="3225"/>
    <lineage>
        <taxon>Eukaryota</taxon>
        <taxon>Viridiplantae</taxon>
        <taxon>Streptophyta</taxon>
        <taxon>Embryophyta</taxon>
        <taxon>Bryophyta</taxon>
        <taxon>Bryophytina</taxon>
        <taxon>Bryopsida</taxon>
        <taxon>Dicranidae</taxon>
        <taxon>Pseudoditrichales</taxon>
        <taxon>Ditrichaceae</taxon>
        <taxon>Ceratodon</taxon>
    </lineage>
</organism>
<gene>
    <name evidence="2" type="ORF">KC19_9G009600</name>
</gene>
<name>A0A8T0GQL4_CERPU</name>
<dbReference type="Proteomes" id="UP000822688">
    <property type="component" value="Chromosome 9"/>
</dbReference>
<dbReference type="AlphaFoldDB" id="A0A8T0GQL4"/>
<evidence type="ECO:0000313" key="2">
    <source>
        <dbReference type="EMBL" id="KAG0560745.1"/>
    </source>
</evidence>
<protein>
    <submittedName>
        <fullName evidence="2">Uncharacterized protein</fullName>
    </submittedName>
</protein>
<reference evidence="2" key="1">
    <citation type="submission" date="2020-06" db="EMBL/GenBank/DDBJ databases">
        <title>WGS assembly of Ceratodon purpureus strain R40.</title>
        <authorList>
            <person name="Carey S.B."/>
            <person name="Jenkins J."/>
            <person name="Shu S."/>
            <person name="Lovell J.T."/>
            <person name="Sreedasyam A."/>
            <person name="Maumus F."/>
            <person name="Tiley G.P."/>
            <person name="Fernandez-Pozo N."/>
            <person name="Barry K."/>
            <person name="Chen C."/>
            <person name="Wang M."/>
            <person name="Lipzen A."/>
            <person name="Daum C."/>
            <person name="Saski C.A."/>
            <person name="Payton A.C."/>
            <person name="Mcbreen J.C."/>
            <person name="Conrad R.E."/>
            <person name="Kollar L.M."/>
            <person name="Olsson S."/>
            <person name="Huttunen S."/>
            <person name="Landis J.B."/>
            <person name="Wickett N.J."/>
            <person name="Johnson M.G."/>
            <person name="Rensing S.A."/>
            <person name="Grimwood J."/>
            <person name="Schmutz J."/>
            <person name="Mcdaniel S.F."/>
        </authorList>
    </citation>
    <scope>NUCLEOTIDE SEQUENCE</scope>
    <source>
        <strain evidence="2">R40</strain>
    </source>
</reference>
<sequence>QVTRSFFSAQLVACFFILQVVTGCSRAGPAPLLVKIVPISMVSLPYKLATNGLENQFSWFFVLASIWSIPMVDMLI</sequence>
<accession>A0A8T0GQL4</accession>
<keyword evidence="1" id="KW-0732">Signal</keyword>